<feature type="transmembrane region" description="Helical" evidence="1">
    <location>
        <begin position="106"/>
        <end position="125"/>
    </location>
</feature>
<accession>A0A365Z1S2</accession>
<sequence length="320" mass="33206">MGALAADMQALLLSGVHLALMVLMAPLCARFTLWCHRAMMGERTSLAAASRWGQIVRIWRQTGMRAAAGARITAFVPWMTLTMVASAAALVPSFSLGMMDEGTSDFLVIAGLLFGAQVVSCSVGLASGQGREGRQAVIAMTGTVLLAPALVVAVAVVGMAVPGGTLGGMVRFMRLMDDSAGVRGPLALAGGAFVLIGVDRVAAGMDRAFAMMTDNLAGPDRAVMLFTRDLLALAWITLAGDLLWPDAIVIPDGVGNGGLLAHMLLAIALWAMRTMGLCVVVACLRTFVMASGQVARLRAGLALLCACLAIVLLFAGREFG</sequence>
<keyword evidence="1" id="KW-0812">Transmembrane</keyword>
<organism evidence="2 3">
    <name type="scientific">Novacetimonas cocois</name>
    <dbReference type="NCBI Taxonomy" id="1747507"/>
    <lineage>
        <taxon>Bacteria</taxon>
        <taxon>Pseudomonadati</taxon>
        <taxon>Pseudomonadota</taxon>
        <taxon>Alphaproteobacteria</taxon>
        <taxon>Acetobacterales</taxon>
        <taxon>Acetobacteraceae</taxon>
        <taxon>Novacetimonas</taxon>
    </lineage>
</organism>
<keyword evidence="1" id="KW-0472">Membrane</keyword>
<feature type="transmembrane region" description="Helical" evidence="1">
    <location>
        <begin position="12"/>
        <end position="33"/>
    </location>
</feature>
<name>A0A365Z1S2_9PROT</name>
<feature type="transmembrane region" description="Helical" evidence="1">
    <location>
        <begin position="74"/>
        <end position="94"/>
    </location>
</feature>
<dbReference type="EMBL" id="QEXL01000001">
    <property type="protein sequence ID" value="RBM09632.1"/>
    <property type="molecule type" value="Genomic_DNA"/>
</dbReference>
<evidence type="ECO:0000313" key="3">
    <source>
        <dbReference type="Proteomes" id="UP000252680"/>
    </source>
</evidence>
<gene>
    <name evidence="2" type="ORF">NJLHNGOC_00895</name>
</gene>
<comment type="caution">
    <text evidence="2">The sequence shown here is derived from an EMBL/GenBank/DDBJ whole genome shotgun (WGS) entry which is preliminary data.</text>
</comment>
<evidence type="ECO:0008006" key="4">
    <source>
        <dbReference type="Google" id="ProtNLM"/>
    </source>
</evidence>
<reference evidence="2 3" key="1">
    <citation type="submission" date="2018-05" db="EMBL/GenBank/DDBJ databases">
        <title>Komagataeibacter cocois sp. nov., for a novel cellulose- producing strain isolated from coconut milk.</title>
        <authorList>
            <person name="Liu L."/>
            <person name="Wang Y."/>
            <person name="Liu S."/>
            <person name="Bi J."/>
            <person name="Chen H."/>
            <person name="Deng J."/>
            <person name="Zhang C."/>
            <person name="Hu Q."/>
            <person name="Li C."/>
        </authorList>
    </citation>
    <scope>NUCLEOTIDE SEQUENCE [LARGE SCALE GENOMIC DNA]</scope>
    <source>
        <strain evidence="2 3">WE7</strain>
    </source>
</reference>
<dbReference type="AlphaFoldDB" id="A0A365Z1S2"/>
<feature type="transmembrane region" description="Helical" evidence="1">
    <location>
        <begin position="137"/>
        <end position="161"/>
    </location>
</feature>
<feature type="transmembrane region" description="Helical" evidence="1">
    <location>
        <begin position="299"/>
        <end position="316"/>
    </location>
</feature>
<feature type="transmembrane region" description="Helical" evidence="1">
    <location>
        <begin position="181"/>
        <end position="202"/>
    </location>
</feature>
<proteinExistence type="predicted"/>
<keyword evidence="3" id="KW-1185">Reference proteome</keyword>
<dbReference type="Proteomes" id="UP000252680">
    <property type="component" value="Unassembled WGS sequence"/>
</dbReference>
<feature type="transmembrane region" description="Helical" evidence="1">
    <location>
        <begin position="223"/>
        <end position="244"/>
    </location>
</feature>
<evidence type="ECO:0000313" key="2">
    <source>
        <dbReference type="EMBL" id="RBM09632.1"/>
    </source>
</evidence>
<keyword evidence="1" id="KW-1133">Transmembrane helix</keyword>
<evidence type="ECO:0000256" key="1">
    <source>
        <dbReference type="SAM" id="Phobius"/>
    </source>
</evidence>
<protein>
    <recommendedName>
        <fullName evidence="4">Formate hydrogenlyase subunit 4</fullName>
    </recommendedName>
</protein>
<feature type="transmembrane region" description="Helical" evidence="1">
    <location>
        <begin position="264"/>
        <end position="287"/>
    </location>
</feature>